<evidence type="ECO:0000313" key="2">
    <source>
        <dbReference type="Proteomes" id="UP000247807"/>
    </source>
</evidence>
<dbReference type="Pfam" id="PF13419">
    <property type="entry name" value="HAD_2"/>
    <property type="match status" value="1"/>
</dbReference>
<dbReference type="NCBIfam" id="TIGR01509">
    <property type="entry name" value="HAD-SF-IA-v3"/>
    <property type="match status" value="1"/>
</dbReference>
<dbReference type="Gene3D" id="1.10.150.240">
    <property type="entry name" value="Putative phosphatase, domain 2"/>
    <property type="match status" value="1"/>
</dbReference>
<dbReference type="PANTHER" id="PTHR42896">
    <property type="entry name" value="XYLULOSE-1,5-BISPHOSPHATE (XUBP) PHOSPHATASE"/>
    <property type="match status" value="1"/>
</dbReference>
<proteinExistence type="predicted"/>
<dbReference type="InterPro" id="IPR006439">
    <property type="entry name" value="HAD-SF_hydro_IA"/>
</dbReference>
<name>A0A318R6C7_PROMR</name>
<reference evidence="1 2" key="1">
    <citation type="journal article" date="2018" name="Appl. Environ. Microbiol.">
        <title>Genome rearrangement shapes Prochlorococcus ecological adaptation.</title>
        <authorList>
            <person name="Yan W."/>
            <person name="Wei S."/>
            <person name="Wang Q."/>
            <person name="Xiao X."/>
            <person name="Zeng Q."/>
            <person name="Jiao N."/>
            <person name="Zhang R."/>
        </authorList>
    </citation>
    <scope>NUCLEOTIDE SEQUENCE [LARGE SCALE GENOMIC DNA]</scope>
    <source>
        <strain evidence="1 2">XMU1408</strain>
    </source>
</reference>
<dbReference type="SUPFAM" id="SSF56784">
    <property type="entry name" value="HAD-like"/>
    <property type="match status" value="1"/>
</dbReference>
<comment type="caution">
    <text evidence="1">The sequence shown here is derived from an EMBL/GenBank/DDBJ whole genome shotgun (WGS) entry which is preliminary data.</text>
</comment>
<protein>
    <submittedName>
        <fullName evidence="1">HAD family hydrolase</fullName>
    </submittedName>
</protein>
<dbReference type="GO" id="GO:0016787">
    <property type="term" value="F:hydrolase activity"/>
    <property type="evidence" value="ECO:0007669"/>
    <property type="project" value="UniProtKB-KW"/>
</dbReference>
<dbReference type="InterPro" id="IPR041492">
    <property type="entry name" value="HAD_2"/>
</dbReference>
<dbReference type="SFLD" id="SFLDS00003">
    <property type="entry name" value="Haloacid_Dehalogenase"/>
    <property type="match status" value="1"/>
</dbReference>
<accession>A0A318R6C7</accession>
<dbReference type="Gene3D" id="3.40.50.1000">
    <property type="entry name" value="HAD superfamily/HAD-like"/>
    <property type="match status" value="1"/>
</dbReference>
<dbReference type="InterPro" id="IPR044999">
    <property type="entry name" value="CbbY-like"/>
</dbReference>
<dbReference type="SFLD" id="SFLDG01129">
    <property type="entry name" value="C1.5:_HAD__Beta-PGM__Phosphata"/>
    <property type="match status" value="1"/>
</dbReference>
<dbReference type="InterPro" id="IPR023214">
    <property type="entry name" value="HAD_sf"/>
</dbReference>
<dbReference type="InterPro" id="IPR036412">
    <property type="entry name" value="HAD-like_sf"/>
</dbReference>
<dbReference type="EMBL" id="QJUE01000002">
    <property type="protein sequence ID" value="PYE03112.1"/>
    <property type="molecule type" value="Genomic_DNA"/>
</dbReference>
<dbReference type="RefSeq" id="WP_158466607.1">
    <property type="nucleotide sequence ID" value="NZ_QJUE01000002.1"/>
</dbReference>
<dbReference type="OrthoDB" id="9797743at2"/>
<evidence type="ECO:0000313" key="1">
    <source>
        <dbReference type="EMBL" id="PYE03112.1"/>
    </source>
</evidence>
<sequence>MNKLSAVFWDVDGTLADTELCGHRVAFNLAFKDFDLNWYWDKSKYLDLLRISGGLNRIINYRNEIYSDITDDLCVKIQSRKAFHYKELIDAGEIKVREGVYRLIHELAVFNVEQFIVTTSGRNSLEPFLHKALNSYLNYFSKIITYEDVINHKPFPDAYNLAVKLSQNSNLNCIAIEDSNVGVEAAKAANINCLMTLPPWSNNFQNITDKATACVDGLGNDNNCTKLFYGKPLISNYVDFAYLNKLNN</sequence>
<dbReference type="Proteomes" id="UP000247807">
    <property type="component" value="Unassembled WGS sequence"/>
</dbReference>
<organism evidence="1 2">
    <name type="scientific">Prochlorococcus marinus XMU1408</name>
    <dbReference type="NCBI Taxonomy" id="2213228"/>
    <lineage>
        <taxon>Bacteria</taxon>
        <taxon>Bacillati</taxon>
        <taxon>Cyanobacteriota</taxon>
        <taxon>Cyanophyceae</taxon>
        <taxon>Synechococcales</taxon>
        <taxon>Prochlorococcaceae</taxon>
        <taxon>Prochlorococcus</taxon>
    </lineage>
</organism>
<dbReference type="PANTHER" id="PTHR42896:SF2">
    <property type="entry name" value="CBBY-LIKE PROTEIN"/>
    <property type="match status" value="1"/>
</dbReference>
<keyword evidence="1" id="KW-0378">Hydrolase</keyword>
<dbReference type="AlphaFoldDB" id="A0A318R6C7"/>
<gene>
    <name evidence="1" type="ORF">DNJ73_05065</name>
</gene>
<dbReference type="InterPro" id="IPR023198">
    <property type="entry name" value="PGP-like_dom2"/>
</dbReference>